<dbReference type="EMBL" id="JASNQZ010000008">
    <property type="protein sequence ID" value="KAL0954052.1"/>
    <property type="molecule type" value="Genomic_DNA"/>
</dbReference>
<reference evidence="3" key="1">
    <citation type="submission" date="2024-06" db="EMBL/GenBank/DDBJ databases">
        <title>Multi-omics analyses provide insights into the biosynthesis of the anticancer antibiotic pleurotin in Hohenbuehelia grisea.</title>
        <authorList>
            <person name="Weaver J.A."/>
            <person name="Alberti F."/>
        </authorList>
    </citation>
    <scope>NUCLEOTIDE SEQUENCE [LARGE SCALE GENOMIC DNA]</scope>
    <source>
        <strain evidence="3">T-177</strain>
    </source>
</reference>
<dbReference type="InterPro" id="IPR000073">
    <property type="entry name" value="AB_hydrolase_1"/>
</dbReference>
<dbReference type="Gene3D" id="3.40.50.1820">
    <property type="entry name" value="alpha/beta hydrolase"/>
    <property type="match status" value="1"/>
</dbReference>
<gene>
    <name evidence="2" type="ORF">HGRIS_005204</name>
</gene>
<dbReference type="InterPro" id="IPR029058">
    <property type="entry name" value="AB_hydrolase_fold"/>
</dbReference>
<protein>
    <recommendedName>
        <fullName evidence="1">AB hydrolase-1 domain-containing protein</fullName>
    </recommendedName>
</protein>
<name>A0ABR3JET2_9AGAR</name>
<accession>A0ABR3JET2</accession>
<dbReference type="Proteomes" id="UP001556367">
    <property type="component" value="Unassembled WGS sequence"/>
</dbReference>
<evidence type="ECO:0000259" key="1">
    <source>
        <dbReference type="Pfam" id="PF12697"/>
    </source>
</evidence>
<organism evidence="2 3">
    <name type="scientific">Hohenbuehelia grisea</name>
    <dbReference type="NCBI Taxonomy" id="104357"/>
    <lineage>
        <taxon>Eukaryota</taxon>
        <taxon>Fungi</taxon>
        <taxon>Dikarya</taxon>
        <taxon>Basidiomycota</taxon>
        <taxon>Agaricomycotina</taxon>
        <taxon>Agaricomycetes</taxon>
        <taxon>Agaricomycetidae</taxon>
        <taxon>Agaricales</taxon>
        <taxon>Pleurotineae</taxon>
        <taxon>Pleurotaceae</taxon>
        <taxon>Hohenbuehelia</taxon>
    </lineage>
</organism>
<feature type="domain" description="AB hydrolase-1" evidence="1">
    <location>
        <begin position="34"/>
        <end position="349"/>
    </location>
</feature>
<sequence>MDSELKLAPIDDQGTVLAYQDSGPPSTGTYATYVLIHGYSFHSGIFGRLIPLANDANVRLVCLNRRGFAKSTPLREGEFEFLCRPNNDNIDIAAHQGFVRARGSEIATFLHWFIRAEGLPPREGDAGGVTLVGWSFGNLNVIAFLANTSTYQPAHRELIGRHLKEFVVWDPPHFTLGLKDPESSYHPTTDPDVPTDKRQAHFAQWISSFFPHSDEALATRDPVLLEYKRPNPSKASTLSRMPPETFKMLLDPRNDGKSEGPGVLGVYFPVLDEQVKKVFVERVYAESWPGVKGRILWGTESQWMVVYGAWYLEKLAKSASLSAQTHAPIVSVPFSRVNHFPHWDDPETTLKALVASN</sequence>
<dbReference type="SUPFAM" id="SSF53474">
    <property type="entry name" value="alpha/beta-Hydrolases"/>
    <property type="match status" value="1"/>
</dbReference>
<keyword evidence="3" id="KW-1185">Reference proteome</keyword>
<evidence type="ECO:0000313" key="3">
    <source>
        <dbReference type="Proteomes" id="UP001556367"/>
    </source>
</evidence>
<dbReference type="Pfam" id="PF12697">
    <property type="entry name" value="Abhydrolase_6"/>
    <property type="match status" value="1"/>
</dbReference>
<evidence type="ECO:0000313" key="2">
    <source>
        <dbReference type="EMBL" id="KAL0954052.1"/>
    </source>
</evidence>
<comment type="caution">
    <text evidence="2">The sequence shown here is derived from an EMBL/GenBank/DDBJ whole genome shotgun (WGS) entry which is preliminary data.</text>
</comment>
<proteinExistence type="predicted"/>